<evidence type="ECO:0000313" key="1">
    <source>
        <dbReference type="EMBL" id="CAH2326165.1"/>
    </source>
</evidence>
<sequence length="50" mass="5576">GAGFDFARKHTKTCGKYSHKSSAPSWDVNKIQQLYPMQRHATEALPPTST</sequence>
<dbReference type="EMBL" id="OW240923">
    <property type="protein sequence ID" value="CAH2326165.1"/>
    <property type="molecule type" value="Genomic_DNA"/>
</dbReference>
<dbReference type="AlphaFoldDB" id="A0AAD1WWC3"/>
<keyword evidence="2" id="KW-1185">Reference proteome</keyword>
<feature type="non-terminal residue" evidence="1">
    <location>
        <position position="1"/>
    </location>
</feature>
<gene>
    <name evidence="1" type="ORF">PECUL_23A014517</name>
</gene>
<evidence type="ECO:0000313" key="2">
    <source>
        <dbReference type="Proteomes" id="UP001295444"/>
    </source>
</evidence>
<organism evidence="1 2">
    <name type="scientific">Pelobates cultripes</name>
    <name type="common">Western spadefoot toad</name>
    <dbReference type="NCBI Taxonomy" id="61616"/>
    <lineage>
        <taxon>Eukaryota</taxon>
        <taxon>Metazoa</taxon>
        <taxon>Chordata</taxon>
        <taxon>Craniata</taxon>
        <taxon>Vertebrata</taxon>
        <taxon>Euteleostomi</taxon>
        <taxon>Amphibia</taxon>
        <taxon>Batrachia</taxon>
        <taxon>Anura</taxon>
        <taxon>Pelobatoidea</taxon>
        <taxon>Pelobatidae</taxon>
        <taxon>Pelobates</taxon>
    </lineage>
</organism>
<reference evidence="1" key="1">
    <citation type="submission" date="2022-03" db="EMBL/GenBank/DDBJ databases">
        <authorList>
            <person name="Alioto T."/>
            <person name="Alioto T."/>
            <person name="Gomez Garrido J."/>
        </authorList>
    </citation>
    <scope>NUCLEOTIDE SEQUENCE</scope>
</reference>
<proteinExistence type="predicted"/>
<protein>
    <submittedName>
        <fullName evidence="1">Uncharacterized protein</fullName>
    </submittedName>
</protein>
<dbReference type="Proteomes" id="UP001295444">
    <property type="component" value="Chromosome 12"/>
</dbReference>
<name>A0AAD1WWC3_PELCU</name>
<accession>A0AAD1WWC3</accession>